<evidence type="ECO:0000313" key="2">
    <source>
        <dbReference type="EMBL" id="ETA83673.1"/>
    </source>
</evidence>
<dbReference type="Gene3D" id="2.150.10.10">
    <property type="entry name" value="Serralysin-like metalloprotease, C-terminal"/>
    <property type="match status" value="1"/>
</dbReference>
<dbReference type="GO" id="GO:0019867">
    <property type="term" value="C:outer membrane"/>
    <property type="evidence" value="ECO:0007669"/>
    <property type="project" value="InterPro"/>
</dbReference>
<keyword evidence="3" id="KW-1185">Reference proteome</keyword>
<dbReference type="InterPro" id="IPR037174">
    <property type="entry name" value="Trimeric_adhesin"/>
</dbReference>
<organism evidence="2 3">
    <name type="scientific">Eikenella corrodens CC92I</name>
    <dbReference type="NCBI Taxonomy" id="1073362"/>
    <lineage>
        <taxon>Bacteria</taxon>
        <taxon>Pseudomonadati</taxon>
        <taxon>Pseudomonadota</taxon>
        <taxon>Betaproteobacteria</taxon>
        <taxon>Neisseriales</taxon>
        <taxon>Neisseriaceae</taxon>
        <taxon>Eikenella</taxon>
    </lineage>
</organism>
<dbReference type="Proteomes" id="UP000018554">
    <property type="component" value="Unassembled WGS sequence"/>
</dbReference>
<name>V7ICS4_EIKCO</name>
<protein>
    <recommendedName>
        <fullName evidence="1">Trimeric autotransporter adhesin YadA-like stalk domain-containing protein</fullName>
    </recommendedName>
</protein>
<feature type="domain" description="Trimeric autotransporter adhesin YadA-like stalk" evidence="1">
    <location>
        <begin position="442"/>
        <end position="467"/>
    </location>
</feature>
<evidence type="ECO:0000259" key="1">
    <source>
        <dbReference type="Pfam" id="PF05662"/>
    </source>
</evidence>
<comment type="caution">
    <text evidence="2">The sequence shown here is derived from an EMBL/GenBank/DDBJ whole genome shotgun (WGS) entry which is preliminary data.</text>
</comment>
<evidence type="ECO:0000313" key="3">
    <source>
        <dbReference type="Proteomes" id="UP000018554"/>
    </source>
</evidence>
<dbReference type="InterPro" id="IPR008635">
    <property type="entry name" value="Coiled_stalk_dom"/>
</dbReference>
<dbReference type="Gene3D" id="3.90.1780.10">
    <property type="entry name" value="Trimeric adhesin"/>
    <property type="match status" value="2"/>
</dbReference>
<dbReference type="PATRIC" id="fig|1073362.3.peg.989"/>
<feature type="domain" description="Trimeric autotransporter adhesin YadA-like stalk" evidence="1">
    <location>
        <begin position="127"/>
        <end position="161"/>
    </location>
</feature>
<proteinExistence type="predicted"/>
<sequence length="539" mass="53864">MNGYVGNASIGIGEQAGLESKGQHNTVIGWTAARHLDGDDNIAIGTRANDATAAAPRTVANTVALGSDTKATVNGAVAVGNKSVASTAAGVEGADPLNAVTAKNNATWTSTEAAVSVGDVANNITRQITGVAAGKEDTDVVNVAQLKAVASQITTQAVATTPLKVGDGNNGNPAGKVIAPIPADANKLATAGDIANAINNSGFQATAGGNLASGTTATATTVKPGQKVTFAAGNGLTVKQDVDGTNGNQTYTYALDAQTVVQNAQTPVVYTDTNGNKVYKHADGNFYDKPEGQAGAQPVQASNVIASMQDADGSTTAPTTLANVKSNLADTAAATGNPNGNDRATLAANKGNNAATVNDVLNAGFTVQGNGQNKDFVTHGDTINFANGQGTVANVSTTGGVTTVKFDTPMTYVNNAGVPTSDPSNKVNLVGGDTNKPVTLGNVADGNIAAGSKEAINGGQLHDLKENGFKIAADNGTPDTVKLTETVTYKGDSNIVTTVTDNQIGFKLADSITVGPATGGNPVKIDGTNGTVTGLTNKT</sequence>
<accession>V7ICS4</accession>
<dbReference type="Pfam" id="PF05662">
    <property type="entry name" value="YadA_stalk"/>
    <property type="match status" value="2"/>
</dbReference>
<dbReference type="AlphaFoldDB" id="V7ICS4"/>
<dbReference type="InterPro" id="IPR011049">
    <property type="entry name" value="Serralysin-like_metalloprot_C"/>
</dbReference>
<gene>
    <name evidence="2" type="ORF">HMPREF1177_00860</name>
</gene>
<dbReference type="SUPFAM" id="SSF101967">
    <property type="entry name" value="Adhesin YadA, collagen-binding domain"/>
    <property type="match status" value="1"/>
</dbReference>
<dbReference type="EMBL" id="AZGQ01000004">
    <property type="protein sequence ID" value="ETA83673.1"/>
    <property type="molecule type" value="Genomic_DNA"/>
</dbReference>
<dbReference type="HOGENOM" id="CLU_505025_0_0_4"/>
<reference evidence="2 3" key="1">
    <citation type="submission" date="2013-11" db="EMBL/GenBank/DDBJ databases">
        <title>The Genome Sequence of Eikenella corrodens CC92I.</title>
        <authorList>
            <consortium name="The Broad Institute Genomics Platform"/>
            <person name="Earl A."/>
            <person name="Allen-Vercoe E."/>
            <person name="Daigneault M."/>
            <person name="Young S.K."/>
            <person name="Zeng Q."/>
            <person name="Gargeya S."/>
            <person name="Fitzgerald M."/>
            <person name="Abouelleil A."/>
            <person name="Alvarado L."/>
            <person name="Chapman S.B."/>
            <person name="Gainer-Dewar J."/>
            <person name="Goldberg J."/>
            <person name="Griggs A."/>
            <person name="Gujja S."/>
            <person name="Hansen M."/>
            <person name="Howarth C."/>
            <person name="Imamovic A."/>
            <person name="Ireland A."/>
            <person name="Larimer J."/>
            <person name="McCowan C."/>
            <person name="Murphy C."/>
            <person name="Pearson M."/>
            <person name="Poon T.W."/>
            <person name="Priest M."/>
            <person name="Roberts A."/>
            <person name="Saif S."/>
            <person name="Shea T."/>
            <person name="Sykes S."/>
            <person name="Wortman J."/>
            <person name="Nusbaum C."/>
            <person name="Birren B."/>
        </authorList>
    </citation>
    <scope>NUCLEOTIDE SEQUENCE [LARGE SCALE GENOMIC DNA]</scope>
    <source>
        <strain evidence="2 3">CC92I</strain>
    </source>
</reference>
<dbReference type="Gene3D" id="6.20.50.100">
    <property type="match status" value="1"/>
</dbReference>